<evidence type="ECO:0000313" key="2">
    <source>
        <dbReference type="EMBL" id="CAA9526931.1"/>
    </source>
</evidence>
<dbReference type="EMBL" id="CADCVQ010000157">
    <property type="protein sequence ID" value="CAA9526931.1"/>
    <property type="molecule type" value="Genomic_DNA"/>
</dbReference>
<keyword evidence="1" id="KW-1133">Transmembrane helix</keyword>
<name>A0A6J4TLW4_9ACTN</name>
<evidence type="ECO:0000256" key="1">
    <source>
        <dbReference type="SAM" id="Phobius"/>
    </source>
</evidence>
<accession>A0A6J4TLW4</accession>
<keyword evidence="1" id="KW-0472">Membrane</keyword>
<keyword evidence="1" id="KW-0812">Transmembrane</keyword>
<protein>
    <submittedName>
        <fullName evidence="2">Uncharacterized protein</fullName>
    </submittedName>
</protein>
<reference evidence="2" key="1">
    <citation type="submission" date="2020-02" db="EMBL/GenBank/DDBJ databases">
        <authorList>
            <person name="Meier V. D."/>
        </authorList>
    </citation>
    <scope>NUCLEOTIDE SEQUENCE</scope>
    <source>
        <strain evidence="2">AVDCRST_MAG67</strain>
    </source>
</reference>
<feature type="transmembrane region" description="Helical" evidence="1">
    <location>
        <begin position="78"/>
        <end position="98"/>
    </location>
</feature>
<sequence length="106" mass="11608">MPVIAAIVLLGCIALTLLILRGRQGNRDVEHEPERDPELDEALERMRRWLRRPAAVIAGATIVGVGLIATLARNPSRWAVLLLALGVLAAGVTGFLLAQRRRRERG</sequence>
<feature type="transmembrane region" description="Helical" evidence="1">
    <location>
        <begin position="6"/>
        <end position="22"/>
    </location>
</feature>
<feature type="transmembrane region" description="Helical" evidence="1">
    <location>
        <begin position="54"/>
        <end position="72"/>
    </location>
</feature>
<gene>
    <name evidence="2" type="ORF">AVDCRST_MAG67-3750</name>
</gene>
<organism evidence="2">
    <name type="scientific">uncultured Solirubrobacteraceae bacterium</name>
    <dbReference type="NCBI Taxonomy" id="1162706"/>
    <lineage>
        <taxon>Bacteria</taxon>
        <taxon>Bacillati</taxon>
        <taxon>Actinomycetota</taxon>
        <taxon>Thermoleophilia</taxon>
        <taxon>Solirubrobacterales</taxon>
        <taxon>Solirubrobacteraceae</taxon>
        <taxon>environmental samples</taxon>
    </lineage>
</organism>
<dbReference type="AlphaFoldDB" id="A0A6J4TLW4"/>
<proteinExistence type="predicted"/>